<feature type="region of interest" description="Disordered" evidence="3">
    <location>
        <begin position="360"/>
        <end position="389"/>
    </location>
</feature>
<keyword evidence="2" id="KW-0479">Metal-binding</keyword>
<accession>D8Q3A8</accession>
<sequence>MEGEELPVSGEGAEPEGLDRDLFAVAYAVAAKRAAANTSYPFPARNDVHSKGKKPPPGPCFACGSPHHWNKDCPHWDEFEKRRREAGMLVESAADLAYDTAYVLAVEQGFDRASRTLASSERGGSKTQGKAEGGGPEATKEEVLLLEVSPFVSRVEEIADDYWHRGECLPVDSVYSLEAVYEEGEGVDGLEGRGVREEINLVLTEEEPRLDEALAALKPYDPGKIRLVPRRGALRLPDGNTSVLSVRGRVSSSLDIEIDLRIDSCASVTLVSLGHYRRLISPPPIRTDEGSRLMQLTKRDAPVRGKVRLSFQIFCDDGTTLEMECEVQIVEGMTVPVLLGEDFQQAYELSVRRALESDGTSSTTIEFGGAPEHPISATPSRAKQKLRERKKKADLMDSLILAAKETRLPPHTCVKVEVLGPFKSPGEWVVEKILLSSDDDRFLAVPNTLISSAAPFVPLANPSDSPRIIRKGEVLGRVVPAQEYFDKPKSQENLDKMRKHANLMEELCRARMTSPGTTGKAQARAPDKAWRMPHPQNYGAWAAGQEPARSRFHMPDEQAYSSWVEPLKKPPDDSKEEAEDEYCQGISTPPTSAHKRDVDSTGLVLFGCGLMVFACVDAPHQSLPMTHSWCVSLISPTSLLLLSLW</sequence>
<dbReference type="AlphaFoldDB" id="D8Q3A8"/>
<evidence type="ECO:0000256" key="2">
    <source>
        <dbReference type="PROSITE-ProRule" id="PRU00047"/>
    </source>
</evidence>
<proteinExistence type="predicted"/>
<dbReference type="InterPro" id="IPR001878">
    <property type="entry name" value="Znf_CCHC"/>
</dbReference>
<feature type="domain" description="CCHC-type" evidence="4">
    <location>
        <begin position="60"/>
        <end position="74"/>
    </location>
</feature>
<dbReference type="GO" id="GO:0006397">
    <property type="term" value="P:mRNA processing"/>
    <property type="evidence" value="ECO:0007669"/>
    <property type="project" value="UniProtKB-KW"/>
</dbReference>
<keyword evidence="1" id="KW-0507">mRNA processing</keyword>
<feature type="region of interest" description="Disordered" evidence="3">
    <location>
        <begin position="513"/>
        <end position="546"/>
    </location>
</feature>
<dbReference type="InterPro" id="IPR036875">
    <property type="entry name" value="Znf_CCHC_sf"/>
</dbReference>
<keyword evidence="2" id="KW-0863">Zinc-finger</keyword>
<keyword evidence="2" id="KW-0862">Zinc</keyword>
<dbReference type="OMA" id="YVERYLI"/>
<feature type="region of interest" description="Disordered" evidence="3">
    <location>
        <begin position="116"/>
        <end position="138"/>
    </location>
</feature>
<dbReference type="eggNOG" id="ENOG502SN1A">
    <property type="taxonomic scope" value="Eukaryota"/>
</dbReference>
<evidence type="ECO:0000313" key="5">
    <source>
        <dbReference type="EMBL" id="EFI97652.1"/>
    </source>
</evidence>
<dbReference type="VEuPathDB" id="FungiDB:SCHCODRAFT_02726781"/>
<dbReference type="InParanoid" id="D8Q3A8"/>
<name>D8Q3A8_SCHCM</name>
<evidence type="ECO:0000256" key="1">
    <source>
        <dbReference type="ARBA" id="ARBA00022664"/>
    </source>
</evidence>
<gene>
    <name evidence="5" type="ORF">SCHCODRAFT_54394</name>
</gene>
<evidence type="ECO:0000259" key="4">
    <source>
        <dbReference type="PROSITE" id="PS50158"/>
    </source>
</evidence>
<protein>
    <recommendedName>
        <fullName evidence="4">CCHC-type domain-containing protein</fullName>
    </recommendedName>
</protein>
<dbReference type="HOGENOM" id="CLU_028427_0_0_1"/>
<dbReference type="PROSITE" id="PS50158">
    <property type="entry name" value="ZF_CCHC"/>
    <property type="match status" value="1"/>
</dbReference>
<evidence type="ECO:0000313" key="6">
    <source>
        <dbReference type="Proteomes" id="UP000007431"/>
    </source>
</evidence>
<feature type="region of interest" description="Disordered" evidence="3">
    <location>
        <begin position="563"/>
        <end position="596"/>
    </location>
</feature>
<dbReference type="EMBL" id="GL377305">
    <property type="protein sequence ID" value="EFI97652.1"/>
    <property type="molecule type" value="Genomic_DNA"/>
</dbReference>
<reference evidence="5 6" key="1">
    <citation type="journal article" date="2010" name="Nat. Biotechnol.">
        <title>Genome sequence of the model mushroom Schizophyllum commune.</title>
        <authorList>
            <person name="Ohm R.A."/>
            <person name="de Jong J.F."/>
            <person name="Lugones L.G."/>
            <person name="Aerts A."/>
            <person name="Kothe E."/>
            <person name="Stajich J.E."/>
            <person name="de Vries R.P."/>
            <person name="Record E."/>
            <person name="Levasseur A."/>
            <person name="Baker S.E."/>
            <person name="Bartholomew K.A."/>
            <person name="Coutinho P.M."/>
            <person name="Erdmann S."/>
            <person name="Fowler T.J."/>
            <person name="Gathman A.C."/>
            <person name="Lombard V."/>
            <person name="Henrissat B."/>
            <person name="Knabe N."/>
            <person name="Kuees U."/>
            <person name="Lilly W.W."/>
            <person name="Lindquist E."/>
            <person name="Lucas S."/>
            <person name="Magnuson J.K."/>
            <person name="Piumi F."/>
            <person name="Raudaskoski M."/>
            <person name="Salamov A."/>
            <person name="Schmutz J."/>
            <person name="Schwarze F.W.M.R."/>
            <person name="vanKuyk P.A."/>
            <person name="Horton J.S."/>
            <person name="Grigoriev I.V."/>
            <person name="Woesten H.A.B."/>
        </authorList>
    </citation>
    <scope>NUCLEOTIDE SEQUENCE [LARGE SCALE GENOMIC DNA]</scope>
    <source>
        <strain evidence="6">H4-8 / FGSC 9210</strain>
    </source>
</reference>
<dbReference type="SUPFAM" id="SSF57756">
    <property type="entry name" value="Retrovirus zinc finger-like domains"/>
    <property type="match status" value="1"/>
</dbReference>
<organism evidence="6">
    <name type="scientific">Schizophyllum commune (strain H4-8 / FGSC 9210)</name>
    <name type="common">Split gill fungus</name>
    <dbReference type="NCBI Taxonomy" id="578458"/>
    <lineage>
        <taxon>Eukaryota</taxon>
        <taxon>Fungi</taxon>
        <taxon>Dikarya</taxon>
        <taxon>Basidiomycota</taxon>
        <taxon>Agaricomycotina</taxon>
        <taxon>Agaricomycetes</taxon>
        <taxon>Agaricomycetidae</taxon>
        <taxon>Agaricales</taxon>
        <taxon>Schizophyllaceae</taxon>
        <taxon>Schizophyllum</taxon>
    </lineage>
</organism>
<dbReference type="GO" id="GO:0003676">
    <property type="term" value="F:nucleic acid binding"/>
    <property type="evidence" value="ECO:0007669"/>
    <property type="project" value="InterPro"/>
</dbReference>
<dbReference type="Proteomes" id="UP000007431">
    <property type="component" value="Unassembled WGS sequence"/>
</dbReference>
<dbReference type="GO" id="GO:0008270">
    <property type="term" value="F:zinc ion binding"/>
    <property type="evidence" value="ECO:0007669"/>
    <property type="project" value="UniProtKB-KW"/>
</dbReference>
<evidence type="ECO:0000256" key="3">
    <source>
        <dbReference type="SAM" id="MobiDB-lite"/>
    </source>
</evidence>
<keyword evidence="6" id="KW-1185">Reference proteome</keyword>